<keyword evidence="2" id="KW-0479">Metal-binding</keyword>
<dbReference type="PANTHER" id="PTHR21266:SF60">
    <property type="entry name" value="3-KETOSTEROID-9-ALPHA-MONOOXYGENASE, OXYGENASE COMPONENT"/>
    <property type="match status" value="1"/>
</dbReference>
<dbReference type="InterPro" id="IPR044043">
    <property type="entry name" value="VanA_C_cat"/>
</dbReference>
<keyword evidence="1" id="KW-0001">2Fe-2S</keyword>
<dbReference type="Gene3D" id="3.90.380.10">
    <property type="entry name" value="Naphthalene 1,2-dioxygenase Alpha Subunit, Chain A, domain 1"/>
    <property type="match status" value="1"/>
</dbReference>
<dbReference type="GO" id="GO:0051213">
    <property type="term" value="F:dioxygenase activity"/>
    <property type="evidence" value="ECO:0007669"/>
    <property type="project" value="UniProtKB-KW"/>
</dbReference>
<evidence type="ECO:0000259" key="6">
    <source>
        <dbReference type="PROSITE" id="PS51296"/>
    </source>
</evidence>
<dbReference type="InterPro" id="IPR036922">
    <property type="entry name" value="Rieske_2Fe-2S_sf"/>
</dbReference>
<dbReference type="InterPro" id="IPR050584">
    <property type="entry name" value="Cholesterol_7-desaturase"/>
</dbReference>
<evidence type="ECO:0000256" key="5">
    <source>
        <dbReference type="ARBA" id="ARBA00023014"/>
    </source>
</evidence>
<keyword evidence="3" id="KW-0560">Oxidoreductase</keyword>
<dbReference type="SUPFAM" id="SSF55961">
    <property type="entry name" value="Bet v1-like"/>
    <property type="match status" value="1"/>
</dbReference>
<evidence type="ECO:0000313" key="7">
    <source>
        <dbReference type="EMBL" id="TMW11651.1"/>
    </source>
</evidence>
<comment type="caution">
    <text evidence="7">The sequence shown here is derived from an EMBL/GenBank/DDBJ whole genome shotgun (WGS) entry which is preliminary data.</text>
</comment>
<dbReference type="PROSITE" id="PS51296">
    <property type="entry name" value="RIESKE"/>
    <property type="match status" value="1"/>
</dbReference>
<evidence type="ECO:0000256" key="2">
    <source>
        <dbReference type="ARBA" id="ARBA00022723"/>
    </source>
</evidence>
<keyword evidence="4" id="KW-0408">Iron</keyword>
<organism evidence="7 8">
    <name type="scientific">Alloalcanivorax gelatiniphagus</name>
    <dbReference type="NCBI Taxonomy" id="1194167"/>
    <lineage>
        <taxon>Bacteria</taxon>
        <taxon>Pseudomonadati</taxon>
        <taxon>Pseudomonadota</taxon>
        <taxon>Gammaproteobacteria</taxon>
        <taxon>Oceanospirillales</taxon>
        <taxon>Alcanivoracaceae</taxon>
        <taxon>Alloalcanivorax</taxon>
    </lineage>
</organism>
<protein>
    <submittedName>
        <fullName evidence="7">Aromatic ring-hydroxylating dioxygenase subunit alpha</fullName>
    </submittedName>
</protein>
<feature type="domain" description="Rieske" evidence="6">
    <location>
        <begin position="9"/>
        <end position="110"/>
    </location>
</feature>
<gene>
    <name evidence="7" type="ORF">FGS76_13830</name>
</gene>
<dbReference type="EMBL" id="VCQT01000040">
    <property type="protein sequence ID" value="TMW11651.1"/>
    <property type="molecule type" value="Genomic_DNA"/>
</dbReference>
<reference evidence="7 8" key="1">
    <citation type="submission" date="2019-05" db="EMBL/GenBank/DDBJ databases">
        <title>Genome of Alcanivorax gelatiniphagus, an oil degrading marine bacteria.</title>
        <authorList>
            <person name="Kwon K.K."/>
        </authorList>
    </citation>
    <scope>NUCLEOTIDE SEQUENCE [LARGE SCALE GENOMIC DNA]</scope>
    <source>
        <strain evidence="7 8">MEBiC 08158</strain>
    </source>
</reference>
<evidence type="ECO:0000256" key="3">
    <source>
        <dbReference type="ARBA" id="ARBA00023002"/>
    </source>
</evidence>
<evidence type="ECO:0000256" key="4">
    <source>
        <dbReference type="ARBA" id="ARBA00023004"/>
    </source>
</evidence>
<keyword evidence="8" id="KW-1185">Reference proteome</keyword>
<evidence type="ECO:0000256" key="1">
    <source>
        <dbReference type="ARBA" id="ARBA00022714"/>
    </source>
</evidence>
<accession>A0ABY2XJH0</accession>
<dbReference type="Proteomes" id="UP000739180">
    <property type="component" value="Unassembled WGS sequence"/>
</dbReference>
<dbReference type="PANTHER" id="PTHR21266">
    <property type="entry name" value="IRON-SULFUR DOMAIN CONTAINING PROTEIN"/>
    <property type="match status" value="1"/>
</dbReference>
<dbReference type="Gene3D" id="2.102.10.10">
    <property type="entry name" value="Rieske [2Fe-2S] iron-sulphur domain"/>
    <property type="match status" value="1"/>
</dbReference>
<dbReference type="InterPro" id="IPR017941">
    <property type="entry name" value="Rieske_2Fe-2S"/>
</dbReference>
<dbReference type="SUPFAM" id="SSF50022">
    <property type="entry name" value="ISP domain"/>
    <property type="match status" value="1"/>
</dbReference>
<proteinExistence type="predicted"/>
<dbReference type="Pfam" id="PF00355">
    <property type="entry name" value="Rieske"/>
    <property type="match status" value="1"/>
</dbReference>
<evidence type="ECO:0000313" key="8">
    <source>
        <dbReference type="Proteomes" id="UP000739180"/>
    </source>
</evidence>
<keyword evidence="5" id="KW-0411">Iron-sulfur</keyword>
<dbReference type="CDD" id="cd08878">
    <property type="entry name" value="RHO_alpha_C_DMO-like"/>
    <property type="match status" value="1"/>
</dbReference>
<dbReference type="Pfam" id="PF19112">
    <property type="entry name" value="VanA_C"/>
    <property type="match status" value="1"/>
</dbReference>
<dbReference type="RefSeq" id="WP_138773249.1">
    <property type="nucleotide sequence ID" value="NZ_JBHSSX010000097.1"/>
</dbReference>
<name>A0ABY2XJH0_9GAMM</name>
<sequence>MSEYVRNTWYPLTWSRNVGHELARHVVIEEQIVVFRDSGGQVVAMEDACPHRLAPLSIGTLVDDTIECGYHGLRFGCDGRCVHIPGQDRVPDSVRVRAYPVVENMGMVWIWMGDEDKADQSKVFDLPEYHDENYSSFEGDALVLHANYLNLAENLCDPSHVAYVHQSTLSNKQHGDVPVHHERLEDRVVTWRWIIDSPLIPIFEGLKPYQGNVDRWHYYHYYCPSIAIIDFGSAPTGTGAPEGDRSDCIQMFACHFITPVDSRTCIQHWLLVKNMPADEAVDQRLKDGLRIAFNEDKVVLEAIQNNEEKFKDVRPVRLAIDASSMKMRKMVSEMISQER</sequence>
<keyword evidence="7" id="KW-0223">Dioxygenase</keyword>